<dbReference type="EMBL" id="JALJOS010000001">
    <property type="protein sequence ID" value="KAK9844728.1"/>
    <property type="molecule type" value="Genomic_DNA"/>
</dbReference>
<dbReference type="Pfam" id="PF01549">
    <property type="entry name" value="ShK"/>
    <property type="match status" value="1"/>
</dbReference>
<gene>
    <name evidence="3" type="ORF">WJX74_005987</name>
</gene>
<organism evidence="3 4">
    <name type="scientific">Apatococcus lobatus</name>
    <dbReference type="NCBI Taxonomy" id="904363"/>
    <lineage>
        <taxon>Eukaryota</taxon>
        <taxon>Viridiplantae</taxon>
        <taxon>Chlorophyta</taxon>
        <taxon>core chlorophytes</taxon>
        <taxon>Trebouxiophyceae</taxon>
        <taxon>Chlorellales</taxon>
        <taxon>Chlorellaceae</taxon>
        <taxon>Apatococcus</taxon>
    </lineage>
</organism>
<feature type="chain" id="PRO_5043743933" description="ShKT domain-containing protein" evidence="1">
    <location>
        <begin position="23"/>
        <end position="488"/>
    </location>
</feature>
<dbReference type="PROSITE" id="PS51670">
    <property type="entry name" value="SHKT"/>
    <property type="match status" value="1"/>
</dbReference>
<dbReference type="InterPro" id="IPR036812">
    <property type="entry name" value="NAD(P)_OxRdtase_dom_sf"/>
</dbReference>
<evidence type="ECO:0000256" key="1">
    <source>
        <dbReference type="SAM" id="SignalP"/>
    </source>
</evidence>
<dbReference type="CDD" id="cd19099">
    <property type="entry name" value="AKR_unchar"/>
    <property type="match status" value="1"/>
</dbReference>
<dbReference type="Gene3D" id="3.20.20.100">
    <property type="entry name" value="NADP-dependent oxidoreductase domain"/>
    <property type="match status" value="1"/>
</dbReference>
<evidence type="ECO:0000313" key="3">
    <source>
        <dbReference type="EMBL" id="KAK9844728.1"/>
    </source>
</evidence>
<sequence length="488" mass="53128">MVRARRHLACCQLAVGVYVASTLLLPAVATKRAVDQSCLDEDPLCDHWSHIAECVANPYFMRKTCAKSCQAEPTCALRPVWPVDWPGHATEAATRLYALQGPGVAGKAHADFFRRDVSMGSYLLPNQKVRGPGWLMLGSLGSGTYLGNEDEETDERVACGIIAGIGHGWNVIDTASNYRNGRAELAVGRALRAVRASPFIEREMLFVSTKAGFVAEHLLKGLRSAGTIQDSDMAAGSHCIAPACLRASLTQSLTSLNLQTVDLLYLHNAAEMQLGPLGKQGFRQLLGEAFRALEELRSEGKIRAYGMATWDCFRLPPDSPSHVSLQEVVALAKDIGGLDHGFRYVQLPINAAMPEAWRERWQSMPTRTLHDDGRLDVATAVETVMGSLMEAAARLGVGVFASGPLQEGQLLGDRHLQDLVHQVPDLVEEGEFATQLLQIARSTPLLTASLVGMKTRDHTDANLKLTAYAPLNSSQFANLHHFWEVSAV</sequence>
<dbReference type="Proteomes" id="UP001438707">
    <property type="component" value="Unassembled WGS sequence"/>
</dbReference>
<protein>
    <recommendedName>
        <fullName evidence="2">ShKT domain-containing protein</fullName>
    </recommendedName>
</protein>
<name>A0AAW1SH03_9CHLO</name>
<dbReference type="SUPFAM" id="SSF51430">
    <property type="entry name" value="NAD(P)-linked oxidoreductase"/>
    <property type="match status" value="1"/>
</dbReference>
<feature type="domain" description="ShKT" evidence="2">
    <location>
        <begin position="38"/>
        <end position="75"/>
    </location>
</feature>
<dbReference type="PANTHER" id="PTHR42686:SF1">
    <property type="entry name" value="GH17980P-RELATED"/>
    <property type="match status" value="1"/>
</dbReference>
<dbReference type="InterPro" id="IPR003582">
    <property type="entry name" value="ShKT_dom"/>
</dbReference>
<proteinExistence type="predicted"/>
<comment type="caution">
    <text evidence="3">The sequence shown here is derived from an EMBL/GenBank/DDBJ whole genome shotgun (WGS) entry which is preliminary data.</text>
</comment>
<dbReference type="PANTHER" id="PTHR42686">
    <property type="entry name" value="GH17980P-RELATED"/>
    <property type="match status" value="1"/>
</dbReference>
<dbReference type="GO" id="GO:0016491">
    <property type="term" value="F:oxidoreductase activity"/>
    <property type="evidence" value="ECO:0007669"/>
    <property type="project" value="InterPro"/>
</dbReference>
<dbReference type="Pfam" id="PF00248">
    <property type="entry name" value="Aldo_ket_red"/>
    <property type="match status" value="1"/>
</dbReference>
<accession>A0AAW1SH03</accession>
<dbReference type="InterPro" id="IPR023210">
    <property type="entry name" value="NADP_OxRdtase_dom"/>
</dbReference>
<reference evidence="3 4" key="1">
    <citation type="journal article" date="2024" name="Nat. Commun.">
        <title>Phylogenomics reveals the evolutionary origins of lichenization in chlorophyte algae.</title>
        <authorList>
            <person name="Puginier C."/>
            <person name="Libourel C."/>
            <person name="Otte J."/>
            <person name="Skaloud P."/>
            <person name="Haon M."/>
            <person name="Grisel S."/>
            <person name="Petersen M."/>
            <person name="Berrin J.G."/>
            <person name="Delaux P.M."/>
            <person name="Dal Grande F."/>
            <person name="Keller J."/>
        </authorList>
    </citation>
    <scope>NUCLEOTIDE SEQUENCE [LARGE SCALE GENOMIC DNA]</scope>
    <source>
        <strain evidence="3 4">SAG 2145</strain>
    </source>
</reference>
<dbReference type="GO" id="GO:0005829">
    <property type="term" value="C:cytosol"/>
    <property type="evidence" value="ECO:0007669"/>
    <property type="project" value="TreeGrafter"/>
</dbReference>
<evidence type="ECO:0000259" key="2">
    <source>
        <dbReference type="PROSITE" id="PS51670"/>
    </source>
</evidence>
<keyword evidence="1" id="KW-0732">Signal</keyword>
<dbReference type="SMART" id="SM00254">
    <property type="entry name" value="ShKT"/>
    <property type="match status" value="1"/>
</dbReference>
<dbReference type="InterPro" id="IPR020471">
    <property type="entry name" value="AKR"/>
</dbReference>
<evidence type="ECO:0000313" key="4">
    <source>
        <dbReference type="Proteomes" id="UP001438707"/>
    </source>
</evidence>
<dbReference type="AlphaFoldDB" id="A0AAW1SH03"/>
<keyword evidence="4" id="KW-1185">Reference proteome</keyword>
<feature type="signal peptide" evidence="1">
    <location>
        <begin position="1"/>
        <end position="22"/>
    </location>
</feature>